<dbReference type="PANTHER" id="PTHR11347">
    <property type="entry name" value="CYCLIC NUCLEOTIDE PHOSPHODIESTERASE"/>
    <property type="match status" value="1"/>
</dbReference>
<dbReference type="CDD" id="cd00077">
    <property type="entry name" value="HDc"/>
    <property type="match status" value="1"/>
</dbReference>
<dbReference type="EMBL" id="GL378351">
    <property type="protein sequence ID" value="EFJ46379.1"/>
    <property type="molecule type" value="Genomic_DNA"/>
</dbReference>
<dbReference type="PRINTS" id="PR00387">
    <property type="entry name" value="PDIESTERASE1"/>
</dbReference>
<feature type="binding site" evidence="4">
    <location>
        <position position="43"/>
    </location>
    <ligand>
        <name>Zn(2+)</name>
        <dbReference type="ChEBI" id="CHEBI:29105"/>
        <label>1</label>
    </ligand>
</feature>
<name>D8U1Q1_VOLCA</name>
<dbReference type="STRING" id="3068.D8U1Q1"/>
<evidence type="ECO:0000256" key="2">
    <source>
        <dbReference type="ARBA" id="ARBA00022801"/>
    </source>
</evidence>
<accession>D8U1Q1</accession>
<dbReference type="SUPFAM" id="SSF109604">
    <property type="entry name" value="HD-domain/PDEase-like"/>
    <property type="match status" value="1"/>
</dbReference>
<protein>
    <submittedName>
        <fullName evidence="6">3'5'-cyclic nucleotide phosphodiesterase</fullName>
    </submittedName>
</protein>
<dbReference type="InterPro" id="IPR002073">
    <property type="entry name" value="PDEase_catalytic_dom"/>
</dbReference>
<evidence type="ECO:0000259" key="5">
    <source>
        <dbReference type="PROSITE" id="PS51845"/>
    </source>
</evidence>
<feature type="binding site" evidence="4">
    <location>
        <position position="6"/>
    </location>
    <ligand>
        <name>Zn(2+)</name>
        <dbReference type="ChEBI" id="CHEBI:29105"/>
        <label>1</label>
    </ligand>
</feature>
<dbReference type="eggNOG" id="KOG3689">
    <property type="taxonomic scope" value="Eukaryota"/>
</dbReference>
<evidence type="ECO:0000313" key="7">
    <source>
        <dbReference type="Proteomes" id="UP000001058"/>
    </source>
</evidence>
<proteinExistence type="predicted"/>
<feature type="active site" description="Proton donor" evidence="3">
    <location>
        <position position="2"/>
    </location>
</feature>
<evidence type="ECO:0000256" key="1">
    <source>
        <dbReference type="ARBA" id="ARBA00022723"/>
    </source>
</evidence>
<dbReference type="InParanoid" id="D8U1Q1"/>
<dbReference type="Proteomes" id="UP000001058">
    <property type="component" value="Unassembled WGS sequence"/>
</dbReference>
<evidence type="ECO:0000256" key="3">
    <source>
        <dbReference type="PIRSR" id="PIRSR623088-1"/>
    </source>
</evidence>
<dbReference type="GO" id="GO:0004114">
    <property type="term" value="F:3',5'-cyclic-nucleotide phosphodiesterase activity"/>
    <property type="evidence" value="ECO:0007669"/>
    <property type="project" value="InterPro"/>
</dbReference>
<organism evidence="7">
    <name type="scientific">Volvox carteri f. nagariensis</name>
    <dbReference type="NCBI Taxonomy" id="3068"/>
    <lineage>
        <taxon>Eukaryota</taxon>
        <taxon>Viridiplantae</taxon>
        <taxon>Chlorophyta</taxon>
        <taxon>core chlorophytes</taxon>
        <taxon>Chlorophyceae</taxon>
        <taxon>CS clade</taxon>
        <taxon>Chlamydomonadales</taxon>
        <taxon>Volvocaceae</taxon>
        <taxon>Volvox</taxon>
    </lineage>
</organism>
<dbReference type="PROSITE" id="PS51845">
    <property type="entry name" value="PDEASE_I_2"/>
    <property type="match status" value="1"/>
</dbReference>
<dbReference type="InterPro" id="IPR003607">
    <property type="entry name" value="HD/PDEase_dom"/>
</dbReference>
<sequence length="117" mass="12762">YHNAVHAADVLQTLHVLLHGAQLHVHYLDPLGLLAAYFAAIIHDYGHPGLTGDFLTATSHPLALRYNDRSPLENHHCAAAFELMKGQPSLDITGGMSPGERAAFRKMVIELVLATDM</sequence>
<dbReference type="Pfam" id="PF00233">
    <property type="entry name" value="PDEase_I"/>
    <property type="match status" value="1"/>
</dbReference>
<dbReference type="GO" id="GO:0046872">
    <property type="term" value="F:metal ion binding"/>
    <property type="evidence" value="ECO:0007669"/>
    <property type="project" value="UniProtKB-KW"/>
</dbReference>
<dbReference type="KEGG" id="vcn:VOLCADRAFT_37517"/>
<keyword evidence="7" id="KW-1185">Reference proteome</keyword>
<dbReference type="AlphaFoldDB" id="D8U1Q1"/>
<feature type="binding site" evidence="4">
    <location>
        <position position="44"/>
    </location>
    <ligand>
        <name>Zn(2+)</name>
        <dbReference type="ChEBI" id="CHEBI:29105"/>
        <label>1</label>
    </ligand>
</feature>
<evidence type="ECO:0000256" key="4">
    <source>
        <dbReference type="PIRSR" id="PIRSR623088-3"/>
    </source>
</evidence>
<evidence type="ECO:0000313" key="6">
    <source>
        <dbReference type="EMBL" id="EFJ46379.1"/>
    </source>
</evidence>
<feature type="non-terminal residue" evidence="6">
    <location>
        <position position="117"/>
    </location>
</feature>
<dbReference type="Gene3D" id="1.10.1300.10">
    <property type="entry name" value="3'5'-cyclic nucleotide phosphodiesterase, catalytic domain"/>
    <property type="match status" value="1"/>
</dbReference>
<keyword evidence="1 4" id="KW-0479">Metal-binding</keyword>
<feature type="domain" description="PDEase" evidence="5">
    <location>
        <begin position="1"/>
        <end position="117"/>
    </location>
</feature>
<dbReference type="OrthoDB" id="536619at2759"/>
<gene>
    <name evidence="6" type="primary">pde5</name>
    <name evidence="6" type="ORF">VOLCADRAFT_37517</name>
</gene>
<dbReference type="RefSeq" id="XP_002952532.1">
    <property type="nucleotide sequence ID" value="XM_002952486.1"/>
</dbReference>
<feature type="binding site" evidence="4">
    <location>
        <position position="44"/>
    </location>
    <ligand>
        <name>Zn(2+)</name>
        <dbReference type="ChEBI" id="CHEBI:29105"/>
        <label>2</label>
    </ligand>
</feature>
<feature type="non-terminal residue" evidence="6">
    <location>
        <position position="1"/>
    </location>
</feature>
<dbReference type="InterPro" id="IPR023088">
    <property type="entry name" value="PDEase"/>
</dbReference>
<reference evidence="6 7" key="1">
    <citation type="journal article" date="2010" name="Science">
        <title>Genomic analysis of organismal complexity in the multicellular green alga Volvox carteri.</title>
        <authorList>
            <person name="Prochnik S.E."/>
            <person name="Umen J."/>
            <person name="Nedelcu A.M."/>
            <person name="Hallmann A."/>
            <person name="Miller S.M."/>
            <person name="Nishii I."/>
            <person name="Ferris P."/>
            <person name="Kuo A."/>
            <person name="Mitros T."/>
            <person name="Fritz-Laylin L.K."/>
            <person name="Hellsten U."/>
            <person name="Chapman J."/>
            <person name="Simakov O."/>
            <person name="Rensing S.A."/>
            <person name="Terry A."/>
            <person name="Pangilinan J."/>
            <person name="Kapitonov V."/>
            <person name="Jurka J."/>
            <person name="Salamov A."/>
            <person name="Shapiro H."/>
            <person name="Schmutz J."/>
            <person name="Grimwood J."/>
            <person name="Lindquist E."/>
            <person name="Lucas S."/>
            <person name="Grigoriev I.V."/>
            <person name="Schmitt R."/>
            <person name="Kirk D."/>
            <person name="Rokhsar D.S."/>
        </authorList>
    </citation>
    <scope>NUCLEOTIDE SEQUENCE [LARGE SCALE GENOMIC DNA]</scope>
    <source>
        <strain evidence="7">f. Nagariensis / Eve</strain>
    </source>
</reference>
<dbReference type="InterPro" id="IPR036971">
    <property type="entry name" value="PDEase_catalytic_dom_sf"/>
</dbReference>
<keyword evidence="2" id="KW-0378">Hydrolase</keyword>
<dbReference type="GeneID" id="9627187"/>
<dbReference type="GO" id="GO:0007165">
    <property type="term" value="P:signal transduction"/>
    <property type="evidence" value="ECO:0007669"/>
    <property type="project" value="InterPro"/>
</dbReference>